<comment type="caution">
    <text evidence="5">The sequence shown here is derived from an EMBL/GenBank/DDBJ whole genome shotgun (WGS) entry which is preliminary data.</text>
</comment>
<dbReference type="EC" id="2.4.-.-" evidence="5"/>
<dbReference type="InterPro" id="IPR029044">
    <property type="entry name" value="Nucleotide-diphossugar_trans"/>
</dbReference>
<dbReference type="OrthoDB" id="9772170at2"/>
<dbReference type="RefSeq" id="WP_146439546.1">
    <property type="nucleotide sequence ID" value="NZ_SJPL01000001.1"/>
</dbReference>
<organism evidence="5 6">
    <name type="scientific">Crateriforma conspicua</name>
    <dbReference type="NCBI Taxonomy" id="2527996"/>
    <lineage>
        <taxon>Bacteria</taxon>
        <taxon>Pseudomonadati</taxon>
        <taxon>Planctomycetota</taxon>
        <taxon>Planctomycetia</taxon>
        <taxon>Planctomycetales</taxon>
        <taxon>Planctomycetaceae</taxon>
        <taxon>Crateriforma</taxon>
    </lineage>
</organism>
<keyword evidence="2 5" id="KW-0328">Glycosyltransferase</keyword>
<evidence type="ECO:0000313" key="5">
    <source>
        <dbReference type="EMBL" id="TWT70937.1"/>
    </source>
</evidence>
<accession>A0A5C5Y5I0</accession>
<evidence type="ECO:0000259" key="4">
    <source>
        <dbReference type="Pfam" id="PF00535"/>
    </source>
</evidence>
<comment type="similarity">
    <text evidence="1">Belongs to the glycosyltransferase 2 family.</text>
</comment>
<dbReference type="GO" id="GO:0016757">
    <property type="term" value="F:glycosyltransferase activity"/>
    <property type="evidence" value="ECO:0007669"/>
    <property type="project" value="UniProtKB-KW"/>
</dbReference>
<reference evidence="5 6" key="1">
    <citation type="submission" date="2019-02" db="EMBL/GenBank/DDBJ databases">
        <title>Deep-cultivation of Planctomycetes and their phenomic and genomic characterization uncovers novel biology.</title>
        <authorList>
            <person name="Wiegand S."/>
            <person name="Jogler M."/>
            <person name="Boedeker C."/>
            <person name="Pinto D."/>
            <person name="Vollmers J."/>
            <person name="Rivas-Marin E."/>
            <person name="Kohn T."/>
            <person name="Peeters S.H."/>
            <person name="Heuer A."/>
            <person name="Rast P."/>
            <person name="Oberbeckmann S."/>
            <person name="Bunk B."/>
            <person name="Jeske O."/>
            <person name="Meyerdierks A."/>
            <person name="Storesund J.E."/>
            <person name="Kallscheuer N."/>
            <person name="Luecker S."/>
            <person name="Lage O.M."/>
            <person name="Pohl T."/>
            <person name="Merkel B.J."/>
            <person name="Hornburger P."/>
            <person name="Mueller R.-W."/>
            <person name="Bruemmer F."/>
            <person name="Labrenz M."/>
            <person name="Spormann A.M."/>
            <person name="Op Den Camp H."/>
            <person name="Overmann J."/>
            <person name="Amann R."/>
            <person name="Jetten M.S.M."/>
            <person name="Mascher T."/>
            <person name="Medema M.H."/>
            <person name="Devos D.P."/>
            <person name="Kaster A.-K."/>
            <person name="Ovreas L."/>
            <person name="Rohde M."/>
            <person name="Galperin M.Y."/>
            <person name="Jogler C."/>
        </authorList>
    </citation>
    <scope>NUCLEOTIDE SEQUENCE [LARGE SCALE GENOMIC DNA]</scope>
    <source>
        <strain evidence="5 6">Pan14r</strain>
    </source>
</reference>
<gene>
    <name evidence="5" type="primary">epsE_3</name>
    <name evidence="5" type="ORF">Pan14r_32450</name>
</gene>
<dbReference type="AlphaFoldDB" id="A0A5C5Y5I0"/>
<proteinExistence type="inferred from homology"/>
<evidence type="ECO:0000256" key="2">
    <source>
        <dbReference type="ARBA" id="ARBA00022676"/>
    </source>
</evidence>
<name>A0A5C5Y5I0_9PLAN</name>
<evidence type="ECO:0000256" key="3">
    <source>
        <dbReference type="ARBA" id="ARBA00022679"/>
    </source>
</evidence>
<dbReference type="InterPro" id="IPR050834">
    <property type="entry name" value="Glycosyltransf_2"/>
</dbReference>
<keyword evidence="6" id="KW-1185">Reference proteome</keyword>
<protein>
    <submittedName>
        <fullName evidence="5">Putative glycosyltransferase EpsE</fullName>
        <ecNumber evidence="5">2.4.-.-</ecNumber>
    </submittedName>
</protein>
<dbReference type="PANTHER" id="PTHR43685">
    <property type="entry name" value="GLYCOSYLTRANSFERASE"/>
    <property type="match status" value="1"/>
</dbReference>
<evidence type="ECO:0000313" key="6">
    <source>
        <dbReference type="Proteomes" id="UP000317238"/>
    </source>
</evidence>
<feature type="domain" description="Glycosyltransferase 2-like" evidence="4">
    <location>
        <begin position="30"/>
        <end position="186"/>
    </location>
</feature>
<dbReference type="InterPro" id="IPR001173">
    <property type="entry name" value="Glyco_trans_2-like"/>
</dbReference>
<sequence>MPASGTLSTSEPQTFARISEASGPLRPGVSVQMAVFNAMPYLVDAVESILYQSYQDFEFIIVDDGSTDDSLAYLRSVNDARIKIIPQTNRGTAAAGNVGLAHCTRQYLARMDADDWSDPSRLERLADALDANPDVSMVGSSFAYFGDRTAGRPVPMPQDHDSIYRALLRGDHGMVHGASMMRTECMRAVGGYWEHRFFEDWDLFLRMAEVGKLMNVPHSLYLYRAHDTSLSSRRLEEMRLHYDYAIDQAKRRREGIPTCDLAEFQSQRKNRPMTKSIGERLDNIALANYRRAMGETYGHRPLRGRIRLLSASLWNPRRTLNRIGRRFRSRID</sequence>
<dbReference type="PANTHER" id="PTHR43685:SF5">
    <property type="entry name" value="GLYCOSYLTRANSFERASE EPSE-RELATED"/>
    <property type="match status" value="1"/>
</dbReference>
<dbReference type="Gene3D" id="3.90.550.10">
    <property type="entry name" value="Spore Coat Polysaccharide Biosynthesis Protein SpsA, Chain A"/>
    <property type="match status" value="1"/>
</dbReference>
<dbReference type="Proteomes" id="UP000317238">
    <property type="component" value="Unassembled WGS sequence"/>
</dbReference>
<dbReference type="Pfam" id="PF00535">
    <property type="entry name" value="Glycos_transf_2"/>
    <property type="match status" value="1"/>
</dbReference>
<evidence type="ECO:0000256" key="1">
    <source>
        <dbReference type="ARBA" id="ARBA00006739"/>
    </source>
</evidence>
<dbReference type="SUPFAM" id="SSF53448">
    <property type="entry name" value="Nucleotide-diphospho-sugar transferases"/>
    <property type="match status" value="1"/>
</dbReference>
<keyword evidence="3 5" id="KW-0808">Transferase</keyword>
<dbReference type="EMBL" id="SJPL01000001">
    <property type="protein sequence ID" value="TWT70937.1"/>
    <property type="molecule type" value="Genomic_DNA"/>
</dbReference>